<protein>
    <submittedName>
        <fullName evidence="1">Uncharacterized protein</fullName>
    </submittedName>
</protein>
<comment type="caution">
    <text evidence="1">The sequence shown here is derived from an EMBL/GenBank/DDBJ whole genome shotgun (WGS) entry which is preliminary data.</text>
</comment>
<organism evidence="1 2">
    <name type="scientific">Streptosporangium carneum</name>
    <dbReference type="NCBI Taxonomy" id="47481"/>
    <lineage>
        <taxon>Bacteria</taxon>
        <taxon>Bacillati</taxon>
        <taxon>Actinomycetota</taxon>
        <taxon>Actinomycetes</taxon>
        <taxon>Streptosporangiales</taxon>
        <taxon>Streptosporangiaceae</taxon>
        <taxon>Streptosporangium</taxon>
    </lineage>
</organism>
<dbReference type="Proteomes" id="UP001143474">
    <property type="component" value="Unassembled WGS sequence"/>
</dbReference>
<accession>A0A9W6MEX7</accession>
<dbReference type="AlphaFoldDB" id="A0A9W6MEX7"/>
<proteinExistence type="predicted"/>
<name>A0A9W6MEX7_9ACTN</name>
<evidence type="ECO:0000313" key="1">
    <source>
        <dbReference type="EMBL" id="GLK11455.1"/>
    </source>
</evidence>
<reference evidence="1" key="2">
    <citation type="submission" date="2023-01" db="EMBL/GenBank/DDBJ databases">
        <authorList>
            <person name="Sun Q."/>
            <person name="Evtushenko L."/>
        </authorList>
    </citation>
    <scope>NUCLEOTIDE SEQUENCE</scope>
    <source>
        <strain evidence="1">VKM Ac-2007</strain>
    </source>
</reference>
<keyword evidence="2" id="KW-1185">Reference proteome</keyword>
<dbReference type="EMBL" id="BSEV01000011">
    <property type="protein sequence ID" value="GLK11455.1"/>
    <property type="molecule type" value="Genomic_DNA"/>
</dbReference>
<gene>
    <name evidence="1" type="ORF">GCM10017600_48620</name>
</gene>
<reference evidence="1" key="1">
    <citation type="journal article" date="2014" name="Int. J. Syst. Evol. Microbiol.">
        <title>Complete genome sequence of Corynebacterium casei LMG S-19264T (=DSM 44701T), isolated from a smear-ripened cheese.</title>
        <authorList>
            <consortium name="US DOE Joint Genome Institute (JGI-PGF)"/>
            <person name="Walter F."/>
            <person name="Albersmeier A."/>
            <person name="Kalinowski J."/>
            <person name="Ruckert C."/>
        </authorList>
    </citation>
    <scope>NUCLEOTIDE SEQUENCE</scope>
    <source>
        <strain evidence="1">VKM Ac-2007</strain>
    </source>
</reference>
<sequence>MAVIVALSALCVGGSVVVAAPFVSWVLTYGCDADDDRLAASLATLGILDVRPADATPQEGRSSTCENDSRVTTVGQAYRVSGSQADVLSFYRDAAIKDGWTPSPESEGKGMDCFTKSVGGRDVELSVWFLDVLGEEEHRDDYVVDVTSSLQGGGWC</sequence>
<evidence type="ECO:0000313" key="2">
    <source>
        <dbReference type="Proteomes" id="UP001143474"/>
    </source>
</evidence>